<feature type="transmembrane region" description="Helical" evidence="1">
    <location>
        <begin position="64"/>
        <end position="86"/>
    </location>
</feature>
<evidence type="ECO:0000313" key="2">
    <source>
        <dbReference type="EMBL" id="NYE70286.1"/>
    </source>
</evidence>
<proteinExistence type="predicted"/>
<name>A0A7Y9I4T2_9ACTN</name>
<accession>A0A7Y9I4T2</accession>
<keyword evidence="1" id="KW-1133">Transmembrane helix</keyword>
<protein>
    <submittedName>
        <fullName evidence="2">Uncharacterized protein</fullName>
    </submittedName>
</protein>
<reference evidence="2 3" key="1">
    <citation type="submission" date="2020-07" db="EMBL/GenBank/DDBJ databases">
        <title>Sequencing the genomes of 1000 actinobacteria strains.</title>
        <authorList>
            <person name="Klenk H.-P."/>
        </authorList>
    </citation>
    <scope>NUCLEOTIDE SEQUENCE [LARGE SCALE GENOMIC DNA]</scope>
    <source>
        <strain evidence="2 3">DSM 22083</strain>
    </source>
</reference>
<keyword evidence="1" id="KW-0812">Transmembrane</keyword>
<organism evidence="2 3">
    <name type="scientific">Microlunatus parietis</name>
    <dbReference type="NCBI Taxonomy" id="682979"/>
    <lineage>
        <taxon>Bacteria</taxon>
        <taxon>Bacillati</taxon>
        <taxon>Actinomycetota</taxon>
        <taxon>Actinomycetes</taxon>
        <taxon>Propionibacteriales</taxon>
        <taxon>Propionibacteriaceae</taxon>
        <taxon>Microlunatus</taxon>
    </lineage>
</organism>
<evidence type="ECO:0000313" key="3">
    <source>
        <dbReference type="Proteomes" id="UP000569914"/>
    </source>
</evidence>
<keyword evidence="3" id="KW-1185">Reference proteome</keyword>
<keyword evidence="1" id="KW-0472">Membrane</keyword>
<dbReference type="RefSeq" id="WP_179749623.1">
    <property type="nucleotide sequence ID" value="NZ_JACCBU010000001.1"/>
</dbReference>
<comment type="caution">
    <text evidence="2">The sequence shown here is derived from an EMBL/GenBank/DDBJ whole genome shotgun (WGS) entry which is preliminary data.</text>
</comment>
<sequence>MFGSTGYGEQFQDLAQGQPVIVPVQKRKLQLYTLIALGLLVVAGWLGSQGVATWIESGRPQHSVFIGAVAVIGGVEMLIRTLRLLVRPRRLVLSRERFAEQELRHGSWSEVFDVAWEDVQSVTVEVREFRLIRLPGTVCCTLTEAAARAIPDPPGQPIRLSFGYGTPRRLADLLDSARFGLVG</sequence>
<feature type="transmembrane region" description="Helical" evidence="1">
    <location>
        <begin position="31"/>
        <end position="52"/>
    </location>
</feature>
<evidence type="ECO:0000256" key="1">
    <source>
        <dbReference type="SAM" id="Phobius"/>
    </source>
</evidence>
<dbReference type="AlphaFoldDB" id="A0A7Y9I4T2"/>
<dbReference type="EMBL" id="JACCBU010000001">
    <property type="protein sequence ID" value="NYE70286.1"/>
    <property type="molecule type" value="Genomic_DNA"/>
</dbReference>
<gene>
    <name evidence="2" type="ORF">BKA15_001615</name>
</gene>
<dbReference type="Proteomes" id="UP000569914">
    <property type="component" value="Unassembled WGS sequence"/>
</dbReference>